<dbReference type="InterPro" id="IPR003325">
    <property type="entry name" value="TerD"/>
</dbReference>
<gene>
    <name evidence="3" type="ORF">R3P95_20660</name>
</gene>
<dbReference type="PROSITE" id="PS50234">
    <property type="entry name" value="VWFA"/>
    <property type="match status" value="1"/>
</dbReference>
<name>A0ABU4B3A8_9NOCA</name>
<proteinExistence type="inferred from homology"/>
<accession>A0ABU4B3A8</accession>
<dbReference type="InterPro" id="IPR036465">
    <property type="entry name" value="vWFA_dom_sf"/>
</dbReference>
<dbReference type="InterPro" id="IPR051324">
    <property type="entry name" value="Stress/Tellurium_Resist"/>
</dbReference>
<dbReference type="InterPro" id="IPR002035">
    <property type="entry name" value="VWF_A"/>
</dbReference>
<evidence type="ECO:0000313" key="4">
    <source>
        <dbReference type="Proteomes" id="UP001185899"/>
    </source>
</evidence>
<dbReference type="InterPro" id="IPR019303">
    <property type="entry name" value="vWA_TerF_C"/>
</dbReference>
<evidence type="ECO:0000313" key="3">
    <source>
        <dbReference type="EMBL" id="MDV6232972.1"/>
    </source>
</evidence>
<evidence type="ECO:0000256" key="1">
    <source>
        <dbReference type="ARBA" id="ARBA00008775"/>
    </source>
</evidence>
<evidence type="ECO:0000259" key="2">
    <source>
        <dbReference type="PROSITE" id="PS50234"/>
    </source>
</evidence>
<comment type="caution">
    <text evidence="3">The sequence shown here is derived from an EMBL/GenBank/DDBJ whole genome shotgun (WGS) entry which is preliminary data.</text>
</comment>
<dbReference type="EMBL" id="JAWLKE010000008">
    <property type="protein sequence ID" value="MDV6232972.1"/>
    <property type="molecule type" value="Genomic_DNA"/>
</dbReference>
<dbReference type="CDD" id="cd06974">
    <property type="entry name" value="TerD_like"/>
    <property type="match status" value="1"/>
</dbReference>
<dbReference type="Gene3D" id="2.60.60.30">
    <property type="entry name" value="sav2460 like domains"/>
    <property type="match status" value="1"/>
</dbReference>
<comment type="similarity">
    <text evidence="1">Belongs to the CAPAB/TerDEXZ family.</text>
</comment>
<dbReference type="Pfam" id="PF10138">
    <property type="entry name" value="vWA-TerF-like"/>
    <property type="match status" value="1"/>
</dbReference>
<feature type="domain" description="VWFA" evidence="2">
    <location>
        <begin position="200"/>
        <end position="382"/>
    </location>
</feature>
<dbReference type="Proteomes" id="UP001185899">
    <property type="component" value="Unassembled WGS sequence"/>
</dbReference>
<dbReference type="PANTHER" id="PTHR32097">
    <property type="entry name" value="CAMP-BINDING PROTEIN 1-RELATED"/>
    <property type="match status" value="1"/>
</dbReference>
<dbReference type="SUPFAM" id="SSF53300">
    <property type="entry name" value="vWA-like"/>
    <property type="match status" value="1"/>
</dbReference>
<dbReference type="RefSeq" id="WP_317549301.1">
    <property type="nucleotide sequence ID" value="NZ_JAWLKE010000008.1"/>
</dbReference>
<reference evidence="3 4" key="1">
    <citation type="submission" date="2023-10" db="EMBL/GenBank/DDBJ databases">
        <title>Development of a sustainable strategy for remediation of hydrocarbon-contaminated territories based on the waste exchange concept.</title>
        <authorList>
            <person name="Krivoruchko A."/>
        </authorList>
    </citation>
    <scope>NUCLEOTIDE SEQUENCE [LARGE SCALE GENOMIC DNA]</scope>
    <source>
        <strain evidence="3 4">IEGM 1322</strain>
    </source>
</reference>
<organism evidence="3 4">
    <name type="scientific">Rhodococcus cercidiphylli</name>
    <dbReference type="NCBI Taxonomy" id="489916"/>
    <lineage>
        <taxon>Bacteria</taxon>
        <taxon>Bacillati</taxon>
        <taxon>Actinomycetota</taxon>
        <taxon>Actinomycetes</taxon>
        <taxon>Mycobacteriales</taxon>
        <taxon>Nocardiaceae</taxon>
        <taxon>Rhodococcus</taxon>
    </lineage>
</organism>
<dbReference type="Pfam" id="PF02342">
    <property type="entry name" value="TerD"/>
    <property type="match status" value="2"/>
</dbReference>
<sequence>MTTLARGGNTPIEAQTFEVTVDDANGVDLLAFQVDTGRKVRNDDDFVFFNQPSSPEGAVRLSSTQSISIDLRLVPGDVDAIVVAIASGSALSTRAGLIVRCSDIVSPATGLTTETAAVLIEIYRRGGGWKVRNVSAGWDAGFADLVREHGVDVDDTENPKVRSVAGEEKLSMVKREKLDLRKHHVHKVLLKKDAVGLRARIILVIDKTGSMSKQYSTRVVHRVVERMVPVATQLDDDGELEPYLYGSWYAQLPVITVADTDAWADTYLHLYGHHGGIDYSSIGGTNDELPIMKQILSTVVSRQPTLVLFFTDGGFTKRGPIASFMRTASSAPIFWQFIGVGKANYGLLEKLDTMEGRLVDNAGFFALDDIDKVSDAELYERILSEFPDWIREARAAKIID</sequence>
<protein>
    <submittedName>
        <fullName evidence="3">VWA domain-containing protein</fullName>
    </submittedName>
</protein>
<dbReference type="PANTHER" id="PTHR32097:SF4">
    <property type="entry name" value="GENERAL STRESS PROTEIN 16U"/>
    <property type="match status" value="1"/>
</dbReference>
<keyword evidence="4" id="KW-1185">Reference proteome</keyword>